<dbReference type="Gene3D" id="3.90.105.10">
    <property type="entry name" value="Molybdopterin biosynthesis moea protein, domain 2"/>
    <property type="match status" value="1"/>
</dbReference>
<name>A0ABW9XFA5_9SPHN</name>
<dbReference type="SMART" id="SM00852">
    <property type="entry name" value="MoCF_biosynth"/>
    <property type="match status" value="1"/>
</dbReference>
<comment type="similarity">
    <text evidence="2 4">Belongs to the MoeA family.</text>
</comment>
<proteinExistence type="inferred from homology"/>
<evidence type="ECO:0000313" key="6">
    <source>
        <dbReference type="EMBL" id="NBC37229.1"/>
    </source>
</evidence>
<gene>
    <name evidence="6" type="ORF">GTZ99_11740</name>
</gene>
<protein>
    <recommendedName>
        <fullName evidence="4">Molybdopterin molybdenumtransferase</fullName>
        <ecNumber evidence="4">2.10.1.1</ecNumber>
    </recommendedName>
</protein>
<dbReference type="InterPro" id="IPR005110">
    <property type="entry name" value="MoeA_linker/N"/>
</dbReference>
<dbReference type="Gene3D" id="2.40.340.10">
    <property type="entry name" value="MoeA, C-terminal, domain IV"/>
    <property type="match status" value="1"/>
</dbReference>
<dbReference type="InterPro" id="IPR036135">
    <property type="entry name" value="MoeA_linker/N_sf"/>
</dbReference>
<evidence type="ECO:0000256" key="2">
    <source>
        <dbReference type="ARBA" id="ARBA00010763"/>
    </source>
</evidence>
<dbReference type="InterPro" id="IPR036688">
    <property type="entry name" value="MoeA_C_domain_IV_sf"/>
</dbReference>
<comment type="catalytic activity">
    <reaction evidence="3">
        <text>adenylyl-molybdopterin + molybdate = Mo-molybdopterin + AMP + H(+)</text>
        <dbReference type="Rhea" id="RHEA:35047"/>
        <dbReference type="ChEBI" id="CHEBI:15378"/>
        <dbReference type="ChEBI" id="CHEBI:36264"/>
        <dbReference type="ChEBI" id="CHEBI:62727"/>
        <dbReference type="ChEBI" id="CHEBI:71302"/>
        <dbReference type="ChEBI" id="CHEBI:456215"/>
        <dbReference type="EC" id="2.10.1.1"/>
    </reaction>
</comment>
<keyword evidence="4" id="KW-0500">Molybdenum</keyword>
<dbReference type="Pfam" id="PF03453">
    <property type="entry name" value="MoeA_N"/>
    <property type="match status" value="1"/>
</dbReference>
<feature type="domain" description="MoaB/Mog" evidence="5">
    <location>
        <begin position="174"/>
        <end position="313"/>
    </location>
</feature>
<comment type="function">
    <text evidence="1 4">Catalyzes the insertion of molybdate into adenylated molybdopterin with the concomitant release of AMP.</text>
</comment>
<dbReference type="EC" id="2.10.1.1" evidence="4"/>
<comment type="caution">
    <text evidence="6">The sequence shown here is derived from an EMBL/GenBank/DDBJ whole genome shotgun (WGS) entry which is preliminary data.</text>
</comment>
<organism evidence="6 7">
    <name type="scientific">Novosphingobium ovatum</name>
    <dbReference type="NCBI Taxonomy" id="1908523"/>
    <lineage>
        <taxon>Bacteria</taxon>
        <taxon>Pseudomonadati</taxon>
        <taxon>Pseudomonadota</taxon>
        <taxon>Alphaproteobacteria</taxon>
        <taxon>Sphingomonadales</taxon>
        <taxon>Sphingomonadaceae</taxon>
        <taxon>Novosphingobium</taxon>
    </lineage>
</organism>
<dbReference type="PANTHER" id="PTHR10192:SF5">
    <property type="entry name" value="GEPHYRIN"/>
    <property type="match status" value="1"/>
</dbReference>
<dbReference type="InterPro" id="IPR001453">
    <property type="entry name" value="MoaB/Mog_dom"/>
</dbReference>
<dbReference type="PANTHER" id="PTHR10192">
    <property type="entry name" value="MOLYBDOPTERIN BIOSYNTHESIS PROTEIN"/>
    <property type="match status" value="1"/>
</dbReference>
<evidence type="ECO:0000256" key="3">
    <source>
        <dbReference type="ARBA" id="ARBA00047317"/>
    </source>
</evidence>
<keyword evidence="7" id="KW-1185">Reference proteome</keyword>
<dbReference type="SUPFAM" id="SSF63882">
    <property type="entry name" value="MoeA N-terminal region -like"/>
    <property type="match status" value="1"/>
</dbReference>
<comment type="cofactor">
    <cofactor evidence="4">
        <name>Mg(2+)</name>
        <dbReference type="ChEBI" id="CHEBI:18420"/>
    </cofactor>
</comment>
<evidence type="ECO:0000256" key="1">
    <source>
        <dbReference type="ARBA" id="ARBA00002901"/>
    </source>
</evidence>
<sequence length="397" mass="42420">MIDFDEAQKLLAEAVKPLAIERVALAEAFDRVLAEPVHAAISAPRRAVSAMDGYALRDSDAAIGATLRIAGESFAGGLLPPAIGPGQCLRIFTGAALPEGADRVIMQENCCAENGSMTIVAAYGPGWHVRPEASDFAQGDLLLQQGTLLTPRAMVTLAGADVDTALVYKRPRVAIIATGDELAPPGTARNNVLKIPESVSFGAAALAREYGASIEARFTGADELADLRRLADRALTLANVVVVTGGASVGERDFAKAMFDDQNLEMLFTKVAMKPGKPIWIGRAQGRWVVGLPGNPTSAMVTARLFLAPLLALLQGRAIGDAVNWLHLPITGQWPQRQTRTNFVRACMTDEGLVPTQNQDSGAQLPLQESDWLVRIDPEHDDASPEFFKFTAKALQF</sequence>
<keyword evidence="4" id="KW-0460">Magnesium</keyword>
<dbReference type="Proteomes" id="UP000753724">
    <property type="component" value="Unassembled WGS sequence"/>
</dbReference>
<dbReference type="SUPFAM" id="SSF63867">
    <property type="entry name" value="MoeA C-terminal domain-like"/>
    <property type="match status" value="1"/>
</dbReference>
<comment type="pathway">
    <text evidence="4">Cofactor biosynthesis; molybdopterin biosynthesis.</text>
</comment>
<accession>A0ABW9XFA5</accession>
<dbReference type="Gene3D" id="2.170.190.11">
    <property type="entry name" value="Molybdopterin biosynthesis moea protein, domain 3"/>
    <property type="match status" value="1"/>
</dbReference>
<evidence type="ECO:0000259" key="5">
    <source>
        <dbReference type="SMART" id="SM00852"/>
    </source>
</evidence>
<evidence type="ECO:0000256" key="4">
    <source>
        <dbReference type="RuleBase" id="RU365090"/>
    </source>
</evidence>
<dbReference type="RefSeq" id="WP_161719062.1">
    <property type="nucleotide sequence ID" value="NZ_JAAAPO010000004.1"/>
</dbReference>
<keyword evidence="4" id="KW-0501">Molybdenum cofactor biosynthesis</keyword>
<keyword evidence="4" id="KW-0479">Metal-binding</keyword>
<dbReference type="Gene3D" id="3.40.980.10">
    <property type="entry name" value="MoaB/Mog-like domain"/>
    <property type="match status" value="1"/>
</dbReference>
<dbReference type="InterPro" id="IPR038987">
    <property type="entry name" value="MoeA-like"/>
</dbReference>
<reference evidence="7" key="1">
    <citation type="submission" date="2020-01" db="EMBL/GenBank/DDBJ databases">
        <title>Sphingomonas sp. strain CSW-10.</title>
        <authorList>
            <person name="Chen W.-M."/>
        </authorList>
    </citation>
    <scope>NUCLEOTIDE SEQUENCE [LARGE SCALE GENOMIC DNA]</scope>
    <source>
        <strain evidence="7">FSY-8</strain>
    </source>
</reference>
<dbReference type="SUPFAM" id="SSF53218">
    <property type="entry name" value="Molybdenum cofactor biosynthesis proteins"/>
    <property type="match status" value="1"/>
</dbReference>
<dbReference type="CDD" id="cd00887">
    <property type="entry name" value="MoeA"/>
    <property type="match status" value="1"/>
</dbReference>
<dbReference type="EMBL" id="JAAAPO010000004">
    <property type="protein sequence ID" value="NBC37229.1"/>
    <property type="molecule type" value="Genomic_DNA"/>
</dbReference>
<keyword evidence="4" id="KW-0808">Transferase</keyword>
<evidence type="ECO:0000313" key="7">
    <source>
        <dbReference type="Proteomes" id="UP000753724"/>
    </source>
</evidence>
<dbReference type="Pfam" id="PF00994">
    <property type="entry name" value="MoCF_biosynth"/>
    <property type="match status" value="1"/>
</dbReference>
<dbReference type="InterPro" id="IPR036425">
    <property type="entry name" value="MoaB/Mog-like_dom_sf"/>
</dbReference>